<sequence length="124" mass="13442">MEKQITCIGCPLGCAVTVTMNQGEITDITGHTCSRGEKYARKEVTHPTRIVTSIVKVNEGDIQMVSVKTESDIPKDKIFDCMEAIREIVVTAPVKIGDIIVPDICGTGVNVIATKNIDKKACSY</sequence>
<reference evidence="1" key="1">
    <citation type="submission" date="2019-11" db="EMBL/GenBank/DDBJ databases">
        <authorList>
            <person name="Feng L."/>
        </authorList>
    </citation>
    <scope>NUCLEOTIDE SEQUENCE</scope>
    <source>
        <strain evidence="1">ElimosumLFYP34</strain>
    </source>
</reference>
<accession>A0A6N3DVS2</accession>
<dbReference type="Gene3D" id="3.10.530.10">
    <property type="entry name" value="CPE0013-like"/>
    <property type="match status" value="1"/>
</dbReference>
<dbReference type="Pfam" id="PF07892">
    <property type="entry name" value="DUF1667"/>
    <property type="match status" value="1"/>
</dbReference>
<evidence type="ECO:0000313" key="1">
    <source>
        <dbReference type="EMBL" id="VYU31339.1"/>
    </source>
</evidence>
<dbReference type="PANTHER" id="PTHR39450">
    <property type="entry name" value="MOLYBDOPTERIN OXIDOREDUCTASE, 4FE-4S CLUSTER-BINDING SUBUNIT"/>
    <property type="match status" value="1"/>
</dbReference>
<dbReference type="InterPro" id="IPR036593">
    <property type="entry name" value="CPE0013-like_sf"/>
</dbReference>
<evidence type="ECO:0008006" key="2">
    <source>
        <dbReference type="Google" id="ProtNLM"/>
    </source>
</evidence>
<dbReference type="EMBL" id="CACRTR010000009">
    <property type="protein sequence ID" value="VYU31339.1"/>
    <property type="molecule type" value="Genomic_DNA"/>
</dbReference>
<proteinExistence type="predicted"/>
<dbReference type="AlphaFoldDB" id="A0A6N3DVS2"/>
<name>A0A6N3DVS2_EUBLI</name>
<organism evidence="1">
    <name type="scientific">Eubacterium limosum</name>
    <dbReference type="NCBI Taxonomy" id="1736"/>
    <lineage>
        <taxon>Bacteria</taxon>
        <taxon>Bacillati</taxon>
        <taxon>Bacillota</taxon>
        <taxon>Clostridia</taxon>
        <taxon>Eubacteriales</taxon>
        <taxon>Eubacteriaceae</taxon>
        <taxon>Eubacterium</taxon>
    </lineage>
</organism>
<dbReference type="SUPFAM" id="SSF160148">
    <property type="entry name" value="CPE0013-like"/>
    <property type="match status" value="1"/>
</dbReference>
<dbReference type="PANTHER" id="PTHR39450:SF1">
    <property type="entry name" value="DUF1667 DOMAIN-CONTAINING PROTEIN"/>
    <property type="match status" value="1"/>
</dbReference>
<gene>
    <name evidence="1" type="ORF">ELLFYP34_03214</name>
</gene>
<dbReference type="InterPro" id="IPR012460">
    <property type="entry name" value="DUF1667"/>
</dbReference>
<protein>
    <recommendedName>
        <fullName evidence="2">CxxC motif-containing protein</fullName>
    </recommendedName>
</protein>
<dbReference type="SUPFAM" id="SSF53706">
    <property type="entry name" value="Formate dehydrogenase/DMSO reductase, domains 1-3"/>
    <property type="match status" value="1"/>
</dbReference>